<organism evidence="2 3">
    <name type="scientific">Streptobacillus moniliformis (strain ATCC 14647 / DSM 12112 / NCTC 10651 / 9901)</name>
    <dbReference type="NCBI Taxonomy" id="519441"/>
    <lineage>
        <taxon>Bacteria</taxon>
        <taxon>Fusobacteriati</taxon>
        <taxon>Fusobacteriota</taxon>
        <taxon>Fusobacteriia</taxon>
        <taxon>Fusobacteriales</taxon>
        <taxon>Leptotrichiaceae</taxon>
        <taxon>Streptobacillus</taxon>
    </lineage>
</organism>
<accession>D1AXP0</accession>
<feature type="transmembrane region" description="Helical" evidence="1">
    <location>
        <begin position="96"/>
        <end position="114"/>
    </location>
</feature>
<proteinExistence type="predicted"/>
<reference evidence="2 3" key="1">
    <citation type="journal article" date="2009" name="Stand. Genomic Sci.">
        <title>Complete genome sequence of Streptobacillus moniliformis type strain (9901T).</title>
        <authorList>
            <person name="Nolan M."/>
            <person name="Gronow S."/>
            <person name="Lapidus A."/>
            <person name="Ivanova N."/>
            <person name="Copeland A."/>
            <person name="Lucas S."/>
            <person name="Del Rio T.G."/>
            <person name="Chen F."/>
            <person name="Tice H."/>
            <person name="Pitluck S."/>
            <person name="Cheng J.F."/>
            <person name="Sims D."/>
            <person name="Meincke L."/>
            <person name="Bruce D."/>
            <person name="Goodwin L."/>
            <person name="Brettin T."/>
            <person name="Han C."/>
            <person name="Detter J.C."/>
            <person name="Ovchinikova G."/>
            <person name="Pati A."/>
            <person name="Mavromatis K."/>
            <person name="Mikhailova N."/>
            <person name="Chen A."/>
            <person name="Palaniappan K."/>
            <person name="Land M."/>
            <person name="Hauser L."/>
            <person name="Chang Y.J."/>
            <person name="Jeffries C.D."/>
            <person name="Rohde M."/>
            <person name="Sproer C."/>
            <person name="Goker M."/>
            <person name="Bristow J."/>
            <person name="Eisen J.A."/>
            <person name="Markowitz V."/>
            <person name="Hugenholtz P."/>
            <person name="Kyrpides N.C."/>
            <person name="Klenk H.P."/>
            <person name="Chain P."/>
        </authorList>
    </citation>
    <scope>NUCLEOTIDE SEQUENCE [LARGE SCALE GENOMIC DNA]</scope>
    <source>
        <strain evidence="3">ATCC 14647 / DSM 12112 / NCTC 10651 / 9901</strain>
    </source>
</reference>
<keyword evidence="1" id="KW-0812">Transmembrane</keyword>
<feature type="transmembrane region" description="Helical" evidence="1">
    <location>
        <begin position="60"/>
        <end position="84"/>
    </location>
</feature>
<evidence type="ECO:0000313" key="3">
    <source>
        <dbReference type="Proteomes" id="UP000002072"/>
    </source>
</evidence>
<keyword evidence="3" id="KW-1185">Reference proteome</keyword>
<dbReference type="GeneID" id="29673435"/>
<keyword evidence="1" id="KW-1133">Transmembrane helix</keyword>
<dbReference type="OrthoDB" id="95597at2"/>
<dbReference type="STRING" id="519441.Smon_0588"/>
<keyword evidence="1" id="KW-0472">Membrane</keyword>
<evidence type="ECO:0000256" key="1">
    <source>
        <dbReference type="SAM" id="Phobius"/>
    </source>
</evidence>
<dbReference type="AlphaFoldDB" id="D1AXP0"/>
<protein>
    <submittedName>
        <fullName evidence="2">Uncharacterized protein</fullName>
    </submittedName>
</protein>
<dbReference type="HOGENOM" id="CLU_2131882_0_0_0"/>
<dbReference type="Proteomes" id="UP000002072">
    <property type="component" value="Chromosome"/>
</dbReference>
<name>D1AXP0_STRM9</name>
<gene>
    <name evidence="2" type="ordered locus">Smon_0588</name>
</gene>
<dbReference type="RefSeq" id="WP_012858618.1">
    <property type="nucleotide sequence ID" value="NC_013515.1"/>
</dbReference>
<dbReference type="EMBL" id="CP001779">
    <property type="protein sequence ID" value="ACZ01066.1"/>
    <property type="molecule type" value="Genomic_DNA"/>
</dbReference>
<dbReference type="KEGG" id="smf:Smon_0588"/>
<sequence>MKNIEDMKEFEFSELLSKTKFNSTTEESNSNKRIDEDGDEIREEFLEEVKVERDSKLHRYISFATGFVYTILSPLILLLGIYFAAENIFLFKRNNLVIILLILIGILTGYWTLYKDIKKITAKRERKNGNKNKEIK</sequence>
<evidence type="ECO:0000313" key="2">
    <source>
        <dbReference type="EMBL" id="ACZ01066.1"/>
    </source>
</evidence>